<dbReference type="CDD" id="cd00143">
    <property type="entry name" value="PP2Cc"/>
    <property type="match status" value="1"/>
</dbReference>
<accession>A0A8J6N638</accession>
<feature type="domain" description="PPM-type phosphatase" evidence="1">
    <location>
        <begin position="6"/>
        <end position="241"/>
    </location>
</feature>
<dbReference type="SMART" id="SM00331">
    <property type="entry name" value="PP2C_SIG"/>
    <property type="match status" value="1"/>
</dbReference>
<dbReference type="AlphaFoldDB" id="A0A8J6N638"/>
<sequence>MIIIESAGITDIGRKRKNNEDCLFLDDDQRLYVVADGMGGHRAGEVASKLVVKTIQNDMKRLGEEEGREATPKAWLLSSIHLANQVVFHASCNKNSCQGMGSTVSAVCFTDNTIIAANVGDSPIYLIRDKSIKLLSVTHNLLAEQTAIDPEGAKYLSSVFKHILTRAIGIEKTVKPDICEIQCLKDDILVISSDGLSDKVSPEEILAVVNKKRPDKACKTLVDLANKYGGDDNITIIILKIKRINNDEFVA</sequence>
<dbReference type="EMBL" id="JACNLL010000060">
    <property type="protein sequence ID" value="MBC8199701.1"/>
    <property type="molecule type" value="Genomic_DNA"/>
</dbReference>
<dbReference type="GO" id="GO:0004722">
    <property type="term" value="F:protein serine/threonine phosphatase activity"/>
    <property type="evidence" value="ECO:0007669"/>
    <property type="project" value="InterPro"/>
</dbReference>
<dbReference type="Proteomes" id="UP000603545">
    <property type="component" value="Unassembled WGS sequence"/>
</dbReference>
<dbReference type="InterPro" id="IPR036457">
    <property type="entry name" value="PPM-type-like_dom_sf"/>
</dbReference>
<dbReference type="InterPro" id="IPR001932">
    <property type="entry name" value="PPM-type_phosphatase-like_dom"/>
</dbReference>
<evidence type="ECO:0000259" key="1">
    <source>
        <dbReference type="PROSITE" id="PS51746"/>
    </source>
</evidence>
<dbReference type="Gene3D" id="3.60.40.10">
    <property type="entry name" value="PPM-type phosphatase domain"/>
    <property type="match status" value="1"/>
</dbReference>
<dbReference type="SUPFAM" id="SSF81606">
    <property type="entry name" value="PP2C-like"/>
    <property type="match status" value="1"/>
</dbReference>
<evidence type="ECO:0000313" key="3">
    <source>
        <dbReference type="Proteomes" id="UP000603545"/>
    </source>
</evidence>
<proteinExistence type="predicted"/>
<dbReference type="Pfam" id="PF00481">
    <property type="entry name" value="PP2C"/>
    <property type="match status" value="1"/>
</dbReference>
<dbReference type="InterPro" id="IPR015655">
    <property type="entry name" value="PP2C"/>
</dbReference>
<dbReference type="PROSITE" id="PS51746">
    <property type="entry name" value="PPM_2"/>
    <property type="match status" value="1"/>
</dbReference>
<comment type="caution">
    <text evidence="2">The sequence shown here is derived from an EMBL/GenBank/DDBJ whole genome shotgun (WGS) entry which is preliminary data.</text>
</comment>
<evidence type="ECO:0000313" key="2">
    <source>
        <dbReference type="EMBL" id="MBC8199701.1"/>
    </source>
</evidence>
<name>A0A8J6N638_9BACT</name>
<dbReference type="PANTHER" id="PTHR47992">
    <property type="entry name" value="PROTEIN PHOSPHATASE"/>
    <property type="match status" value="1"/>
</dbReference>
<protein>
    <submittedName>
        <fullName evidence="2">Serine/threonine-protein phosphatase</fullName>
    </submittedName>
</protein>
<organism evidence="2 3">
    <name type="scientific">Candidatus Desulfaltia bathyphila</name>
    <dbReference type="NCBI Taxonomy" id="2841697"/>
    <lineage>
        <taxon>Bacteria</taxon>
        <taxon>Pseudomonadati</taxon>
        <taxon>Thermodesulfobacteriota</taxon>
        <taxon>Desulfobacteria</taxon>
        <taxon>Desulfobacterales</taxon>
        <taxon>Desulfobacterales incertae sedis</taxon>
        <taxon>Candidatus Desulfaltia</taxon>
    </lineage>
</organism>
<dbReference type="SMART" id="SM00332">
    <property type="entry name" value="PP2Cc"/>
    <property type="match status" value="1"/>
</dbReference>
<reference evidence="2 3" key="1">
    <citation type="submission" date="2020-08" db="EMBL/GenBank/DDBJ databases">
        <title>Bridging the membrane lipid divide: bacteria of the FCB group superphylum have the potential to synthesize archaeal ether lipids.</title>
        <authorList>
            <person name="Villanueva L."/>
            <person name="Von Meijenfeldt F.A.B."/>
            <person name="Westbye A.B."/>
            <person name="Yadav S."/>
            <person name="Hopmans E.C."/>
            <person name="Dutilh B.E."/>
            <person name="Sinninghe Damste J.S."/>
        </authorList>
    </citation>
    <scope>NUCLEOTIDE SEQUENCE [LARGE SCALE GENOMIC DNA]</scope>
    <source>
        <strain evidence="2">NIOZ-UU82</strain>
    </source>
</reference>
<gene>
    <name evidence="2" type="ORF">H8E80_06620</name>
</gene>